<dbReference type="CDD" id="cd09106">
    <property type="entry name" value="PLDc_vPLD3_4_5_like_1"/>
    <property type="match status" value="1"/>
</dbReference>
<accession>A0ABD2QB87</accession>
<evidence type="ECO:0000313" key="4">
    <source>
        <dbReference type="EMBL" id="KAL3315546.1"/>
    </source>
</evidence>
<dbReference type="Gene3D" id="3.30.870.10">
    <property type="entry name" value="Endonuclease Chain A"/>
    <property type="match status" value="2"/>
</dbReference>
<feature type="domain" description="PLD phosphodiesterase" evidence="3">
    <location>
        <begin position="157"/>
        <end position="184"/>
    </location>
</feature>
<dbReference type="PROSITE" id="PS50035">
    <property type="entry name" value="PLD"/>
    <property type="match status" value="1"/>
</dbReference>
<dbReference type="PANTHER" id="PTHR10185">
    <property type="entry name" value="PHOSPHOLIPASE D - RELATED"/>
    <property type="match status" value="1"/>
</dbReference>
<gene>
    <name evidence="4" type="primary">PLD3</name>
    <name evidence="4" type="ORF">Ciccas_005815</name>
</gene>
<evidence type="ECO:0000313" key="5">
    <source>
        <dbReference type="Proteomes" id="UP001626550"/>
    </source>
</evidence>
<keyword evidence="2" id="KW-0732">Signal</keyword>
<dbReference type="Pfam" id="PF13918">
    <property type="entry name" value="PLDc_3"/>
    <property type="match status" value="1"/>
</dbReference>
<organism evidence="4 5">
    <name type="scientific">Cichlidogyrus casuarinus</name>
    <dbReference type="NCBI Taxonomy" id="1844966"/>
    <lineage>
        <taxon>Eukaryota</taxon>
        <taxon>Metazoa</taxon>
        <taxon>Spiralia</taxon>
        <taxon>Lophotrochozoa</taxon>
        <taxon>Platyhelminthes</taxon>
        <taxon>Monogenea</taxon>
        <taxon>Monopisthocotylea</taxon>
        <taxon>Dactylogyridea</taxon>
        <taxon>Ancyrocephalidae</taxon>
        <taxon>Cichlidogyrus</taxon>
    </lineage>
</organism>
<feature type="chain" id="PRO_5044860648" evidence="2">
    <location>
        <begin position="30"/>
        <end position="391"/>
    </location>
</feature>
<dbReference type="SMART" id="SM00155">
    <property type="entry name" value="PLDc"/>
    <property type="match status" value="1"/>
</dbReference>
<dbReference type="InterPro" id="IPR032803">
    <property type="entry name" value="PLDc_3"/>
</dbReference>
<evidence type="ECO:0000256" key="1">
    <source>
        <dbReference type="ARBA" id="ARBA00008664"/>
    </source>
</evidence>
<reference evidence="4 5" key="1">
    <citation type="submission" date="2024-11" db="EMBL/GenBank/DDBJ databases">
        <title>Adaptive evolution of stress response genes in parasites aligns with host niche diversity.</title>
        <authorList>
            <person name="Hahn C."/>
            <person name="Resl P."/>
        </authorList>
    </citation>
    <scope>NUCLEOTIDE SEQUENCE [LARGE SCALE GENOMIC DNA]</scope>
    <source>
        <strain evidence="4">EGGRZ-B1_66</strain>
        <tissue evidence="4">Body</tissue>
    </source>
</reference>
<dbReference type="SUPFAM" id="SSF56024">
    <property type="entry name" value="Phospholipase D/nuclease"/>
    <property type="match status" value="2"/>
</dbReference>
<comment type="similarity">
    <text evidence="1">Belongs to the phospholipase D family.</text>
</comment>
<dbReference type="CDD" id="cd09107">
    <property type="entry name" value="PLDc_vPLD3_4_5_like_2"/>
    <property type="match status" value="1"/>
</dbReference>
<keyword evidence="5" id="KW-1185">Reference proteome</keyword>
<comment type="caution">
    <text evidence="4">The sequence shown here is derived from an EMBL/GenBank/DDBJ whole genome shotgun (WGS) entry which is preliminary data.</text>
</comment>
<sequence length="391" mass="43594">MYLAGAIALLSFLATYNCFILNEFKNVNGEPLVFNTIKDDPCTITLAESIPWNLTYPTGSPSFPSTFLVWYDLLTSAKSKVLLSAFYWTLRGVDFGFEHPSMKPGETVFALMQSLASTVDLSISQSGPQKPSSNTDLDLLAAAGAKVSYVDVSRLLGTGILHTKLWAIDSRHGYLGSANMDFRSLTQVKELGLGIFNCPTLIEDMEKIFGAYFLASGPSAKLPLDFPPQLATIYNKTNPLVMNVNGRPTSMYLTMSPPEFAPPGRTHDLDALLSVIKEARKFIYISVMDYSPQLVFYGSRPNTFWPLIDDALRQAAVDRGVEVRLLISKWKYTAPSIDHFLASLHAINGITNTSMRVRRFIVPAYDEFQRKLDHARVNHNKYMVTDNTVFI</sequence>
<feature type="signal peptide" evidence="2">
    <location>
        <begin position="1"/>
        <end position="29"/>
    </location>
</feature>
<protein>
    <submittedName>
        <fullName evidence="4">Phospholipase D, member</fullName>
    </submittedName>
</protein>
<dbReference type="InterPro" id="IPR050874">
    <property type="entry name" value="Diverse_PLD-related"/>
</dbReference>
<dbReference type="EMBL" id="JBJKFK010000724">
    <property type="protein sequence ID" value="KAL3315546.1"/>
    <property type="molecule type" value="Genomic_DNA"/>
</dbReference>
<name>A0ABD2QB87_9PLAT</name>
<dbReference type="PANTHER" id="PTHR10185:SF17">
    <property type="entry name" value="GM01519P-RELATED"/>
    <property type="match status" value="1"/>
</dbReference>
<evidence type="ECO:0000259" key="3">
    <source>
        <dbReference type="PROSITE" id="PS50035"/>
    </source>
</evidence>
<dbReference type="Proteomes" id="UP001626550">
    <property type="component" value="Unassembled WGS sequence"/>
</dbReference>
<feature type="non-terminal residue" evidence="4">
    <location>
        <position position="391"/>
    </location>
</feature>
<evidence type="ECO:0000256" key="2">
    <source>
        <dbReference type="SAM" id="SignalP"/>
    </source>
</evidence>
<dbReference type="InterPro" id="IPR001736">
    <property type="entry name" value="PLipase_D/transphosphatidylase"/>
</dbReference>
<dbReference type="AlphaFoldDB" id="A0ABD2QB87"/>
<proteinExistence type="inferred from homology"/>